<feature type="domain" description="Ketopantoate reductase C-terminal" evidence="13">
    <location>
        <begin position="180"/>
        <end position="290"/>
    </location>
</feature>
<accession>A0A411HIA4</accession>
<keyword evidence="8 11" id="KW-0560">Oxidoreductase</keyword>
<dbReference type="InterPro" id="IPR008927">
    <property type="entry name" value="6-PGluconate_DH-like_C_sf"/>
</dbReference>
<dbReference type="SUPFAM" id="SSF48179">
    <property type="entry name" value="6-phosphogluconate dehydrogenase C-terminal domain-like"/>
    <property type="match status" value="1"/>
</dbReference>
<dbReference type="GO" id="GO:0005737">
    <property type="term" value="C:cytoplasm"/>
    <property type="evidence" value="ECO:0007669"/>
    <property type="project" value="TreeGrafter"/>
</dbReference>
<evidence type="ECO:0000256" key="4">
    <source>
        <dbReference type="ARBA" id="ARBA00013014"/>
    </source>
</evidence>
<dbReference type="UniPathway" id="UPA00028">
    <property type="reaction ID" value="UER00004"/>
</dbReference>
<dbReference type="InterPro" id="IPR013752">
    <property type="entry name" value="KPA_reductase"/>
</dbReference>
<dbReference type="GO" id="GO:0015940">
    <property type="term" value="P:pantothenate biosynthetic process"/>
    <property type="evidence" value="ECO:0007669"/>
    <property type="project" value="UniProtKB-UniPathway"/>
</dbReference>
<dbReference type="KEGG" id="xbc:ELE36_07605"/>
<evidence type="ECO:0000256" key="6">
    <source>
        <dbReference type="ARBA" id="ARBA00022655"/>
    </source>
</evidence>
<evidence type="ECO:0000259" key="12">
    <source>
        <dbReference type="Pfam" id="PF02558"/>
    </source>
</evidence>
<dbReference type="Gene3D" id="3.40.50.720">
    <property type="entry name" value="NAD(P)-binding Rossmann-like Domain"/>
    <property type="match status" value="1"/>
</dbReference>
<dbReference type="InterPro" id="IPR051402">
    <property type="entry name" value="KPR-Related"/>
</dbReference>
<dbReference type="PANTHER" id="PTHR21708:SF26">
    <property type="entry name" value="2-DEHYDROPANTOATE 2-REDUCTASE"/>
    <property type="match status" value="1"/>
</dbReference>
<dbReference type="Pfam" id="PF02558">
    <property type="entry name" value="ApbA"/>
    <property type="match status" value="1"/>
</dbReference>
<comment type="pathway">
    <text evidence="2 11">Cofactor biosynthesis; (R)-pantothenate biosynthesis; (R)-pantoate from 3-methyl-2-oxobutanoate: step 2/2.</text>
</comment>
<reference evidence="14 15" key="1">
    <citation type="submission" date="2019-01" db="EMBL/GenBank/DDBJ databases">
        <title>Pseudolysobacter antarctica gen. nov., sp. nov., isolated from Fildes Peninsula, Antarctica.</title>
        <authorList>
            <person name="Wei Z."/>
            <person name="Peng F."/>
        </authorList>
    </citation>
    <scope>NUCLEOTIDE SEQUENCE [LARGE SCALE GENOMIC DNA]</scope>
    <source>
        <strain evidence="14 15">AQ6-296</strain>
    </source>
</reference>
<dbReference type="InterPro" id="IPR036291">
    <property type="entry name" value="NAD(P)-bd_dom_sf"/>
</dbReference>
<evidence type="ECO:0000256" key="9">
    <source>
        <dbReference type="ARBA" id="ARBA00032024"/>
    </source>
</evidence>
<evidence type="ECO:0000313" key="14">
    <source>
        <dbReference type="EMBL" id="QBB70238.1"/>
    </source>
</evidence>
<dbReference type="PANTHER" id="PTHR21708">
    <property type="entry name" value="PROBABLE 2-DEHYDROPANTOATE 2-REDUCTASE"/>
    <property type="match status" value="1"/>
</dbReference>
<evidence type="ECO:0000256" key="11">
    <source>
        <dbReference type="RuleBase" id="RU362068"/>
    </source>
</evidence>
<name>A0A411HIA4_9GAMM</name>
<keyword evidence="15" id="KW-1185">Reference proteome</keyword>
<evidence type="ECO:0000256" key="8">
    <source>
        <dbReference type="ARBA" id="ARBA00023002"/>
    </source>
</evidence>
<evidence type="ECO:0000313" key="15">
    <source>
        <dbReference type="Proteomes" id="UP000291562"/>
    </source>
</evidence>
<evidence type="ECO:0000256" key="2">
    <source>
        <dbReference type="ARBA" id="ARBA00004994"/>
    </source>
</evidence>
<evidence type="ECO:0000256" key="10">
    <source>
        <dbReference type="ARBA" id="ARBA00048793"/>
    </source>
</evidence>
<comment type="function">
    <text evidence="1 11">Catalyzes the NADPH-dependent reduction of ketopantoate into pantoic acid.</text>
</comment>
<evidence type="ECO:0000256" key="3">
    <source>
        <dbReference type="ARBA" id="ARBA00007870"/>
    </source>
</evidence>
<dbReference type="OrthoDB" id="9796561at2"/>
<dbReference type="InterPro" id="IPR013328">
    <property type="entry name" value="6PGD_dom2"/>
</dbReference>
<gene>
    <name evidence="14" type="primary">panE</name>
    <name evidence="14" type="ORF">ELE36_07605</name>
</gene>
<dbReference type="RefSeq" id="WP_129832497.1">
    <property type="nucleotide sequence ID" value="NZ_CP035704.1"/>
</dbReference>
<keyword evidence="6 11" id="KW-0566">Pantothenate biosynthesis</keyword>
<keyword evidence="7 11" id="KW-0521">NADP</keyword>
<dbReference type="GO" id="GO:0008677">
    <property type="term" value="F:2-dehydropantoate 2-reductase activity"/>
    <property type="evidence" value="ECO:0007669"/>
    <property type="project" value="UniProtKB-EC"/>
</dbReference>
<feature type="domain" description="Ketopantoate reductase N-terminal" evidence="12">
    <location>
        <begin position="3"/>
        <end position="150"/>
    </location>
</feature>
<dbReference type="FunFam" id="3.40.50.720:FF:000307">
    <property type="entry name" value="2-dehydropantoate 2-reductase"/>
    <property type="match status" value="1"/>
</dbReference>
<evidence type="ECO:0000256" key="1">
    <source>
        <dbReference type="ARBA" id="ARBA00002919"/>
    </source>
</evidence>
<organism evidence="14 15">
    <name type="scientific">Pseudolysobacter antarcticus</name>
    <dbReference type="NCBI Taxonomy" id="2511995"/>
    <lineage>
        <taxon>Bacteria</taxon>
        <taxon>Pseudomonadati</taxon>
        <taxon>Pseudomonadota</taxon>
        <taxon>Gammaproteobacteria</taxon>
        <taxon>Lysobacterales</taxon>
        <taxon>Rhodanobacteraceae</taxon>
        <taxon>Pseudolysobacter</taxon>
    </lineage>
</organism>
<proteinExistence type="inferred from homology"/>
<dbReference type="SUPFAM" id="SSF51735">
    <property type="entry name" value="NAD(P)-binding Rossmann-fold domains"/>
    <property type="match status" value="1"/>
</dbReference>
<dbReference type="EMBL" id="CP035704">
    <property type="protein sequence ID" value="QBB70238.1"/>
    <property type="molecule type" value="Genomic_DNA"/>
</dbReference>
<evidence type="ECO:0000256" key="7">
    <source>
        <dbReference type="ARBA" id="ARBA00022857"/>
    </source>
</evidence>
<dbReference type="Pfam" id="PF08546">
    <property type="entry name" value="ApbA_C"/>
    <property type="match status" value="1"/>
</dbReference>
<dbReference type="Gene3D" id="1.10.1040.10">
    <property type="entry name" value="N-(1-d-carboxylethyl)-l-norvaline Dehydrogenase, domain 2"/>
    <property type="match status" value="1"/>
</dbReference>
<dbReference type="FunFam" id="1.10.1040.10:FF:000017">
    <property type="entry name" value="2-dehydropantoate 2-reductase"/>
    <property type="match status" value="1"/>
</dbReference>
<sequence length="308" mass="32884">MRILVLGAGGTGGYFGGRLLEAGADVTFLVRPARAQRLATDGLRIISLCGDFSSPVKTLTALDGVATFDLILLSCKAYDLDSAIAAIRPAVGPQTRILPLLNGLKHFDVLDAAFGSEHVLGGLCHISVTLGADGEIQHLNKLHRLTFGNRNADDKSLTTIAALLGSINAEVRVSEQITIELWEKFVFLASLAGITCLMRASIGDIAATTDGAAFARRLLQTCAEVARRSGIAPRERSLLEADAALTAIDSTLKASMLRDIERGGATEGEHILGDMLARARQYEIPNDVLALARCHVQAYEVQRLRANI</sequence>
<dbReference type="NCBIfam" id="NF005094">
    <property type="entry name" value="PRK06522.2-5"/>
    <property type="match status" value="1"/>
</dbReference>
<dbReference type="Proteomes" id="UP000291562">
    <property type="component" value="Chromosome"/>
</dbReference>
<comment type="catalytic activity">
    <reaction evidence="10 11">
        <text>(R)-pantoate + NADP(+) = 2-dehydropantoate + NADPH + H(+)</text>
        <dbReference type="Rhea" id="RHEA:16233"/>
        <dbReference type="ChEBI" id="CHEBI:11561"/>
        <dbReference type="ChEBI" id="CHEBI:15378"/>
        <dbReference type="ChEBI" id="CHEBI:15980"/>
        <dbReference type="ChEBI" id="CHEBI:57783"/>
        <dbReference type="ChEBI" id="CHEBI:58349"/>
        <dbReference type="EC" id="1.1.1.169"/>
    </reaction>
</comment>
<protein>
    <recommendedName>
        <fullName evidence="5 11">2-dehydropantoate 2-reductase</fullName>
        <ecNumber evidence="4 11">1.1.1.169</ecNumber>
    </recommendedName>
    <alternativeName>
        <fullName evidence="9 11">Ketopantoate reductase</fullName>
    </alternativeName>
</protein>
<dbReference type="NCBIfam" id="TIGR00745">
    <property type="entry name" value="apbA_panE"/>
    <property type="match status" value="1"/>
</dbReference>
<dbReference type="InterPro" id="IPR003710">
    <property type="entry name" value="ApbA"/>
</dbReference>
<evidence type="ECO:0000256" key="5">
    <source>
        <dbReference type="ARBA" id="ARBA00019465"/>
    </source>
</evidence>
<dbReference type="InterPro" id="IPR013332">
    <property type="entry name" value="KPR_N"/>
</dbReference>
<evidence type="ECO:0000259" key="13">
    <source>
        <dbReference type="Pfam" id="PF08546"/>
    </source>
</evidence>
<dbReference type="EC" id="1.1.1.169" evidence="4 11"/>
<comment type="similarity">
    <text evidence="3 11">Belongs to the ketopantoate reductase family.</text>
</comment>
<dbReference type="AlphaFoldDB" id="A0A411HIA4"/>